<dbReference type="EMBL" id="JAGSXJ010000040">
    <property type="protein sequence ID" value="KAH6664366.1"/>
    <property type="molecule type" value="Genomic_DNA"/>
</dbReference>
<name>A0A9P9A6B3_9PEZI</name>
<comment type="caution">
    <text evidence="1">The sequence shown here is derived from an EMBL/GenBank/DDBJ whole genome shotgun (WGS) entry which is preliminary data.</text>
</comment>
<organism evidence="1 2">
    <name type="scientific">Plectosphaerella plurivora</name>
    <dbReference type="NCBI Taxonomy" id="936078"/>
    <lineage>
        <taxon>Eukaryota</taxon>
        <taxon>Fungi</taxon>
        <taxon>Dikarya</taxon>
        <taxon>Ascomycota</taxon>
        <taxon>Pezizomycotina</taxon>
        <taxon>Sordariomycetes</taxon>
        <taxon>Hypocreomycetidae</taxon>
        <taxon>Glomerellales</taxon>
        <taxon>Plectosphaerellaceae</taxon>
        <taxon>Plectosphaerella</taxon>
    </lineage>
</organism>
<evidence type="ECO:0000313" key="2">
    <source>
        <dbReference type="Proteomes" id="UP000770015"/>
    </source>
</evidence>
<sequence length="96" mass="10612">MNWLRIDLSFTALSAQALSTNYQGLIYGDQAVVARNQGNNATNRSTSRCCLLTFCSWATVGYLAAWTARHPSPSRYRPSRGLARLVEYLPGDSVDP</sequence>
<gene>
    <name evidence="1" type="ORF">F5X68DRAFT_217772</name>
</gene>
<proteinExistence type="predicted"/>
<evidence type="ECO:0000313" key="1">
    <source>
        <dbReference type="EMBL" id="KAH6664366.1"/>
    </source>
</evidence>
<protein>
    <submittedName>
        <fullName evidence="1">Uncharacterized protein</fullName>
    </submittedName>
</protein>
<reference evidence="1" key="1">
    <citation type="journal article" date="2021" name="Nat. Commun.">
        <title>Genetic determinants of endophytism in the Arabidopsis root mycobiome.</title>
        <authorList>
            <person name="Mesny F."/>
            <person name="Miyauchi S."/>
            <person name="Thiergart T."/>
            <person name="Pickel B."/>
            <person name="Atanasova L."/>
            <person name="Karlsson M."/>
            <person name="Huettel B."/>
            <person name="Barry K.W."/>
            <person name="Haridas S."/>
            <person name="Chen C."/>
            <person name="Bauer D."/>
            <person name="Andreopoulos W."/>
            <person name="Pangilinan J."/>
            <person name="LaButti K."/>
            <person name="Riley R."/>
            <person name="Lipzen A."/>
            <person name="Clum A."/>
            <person name="Drula E."/>
            <person name="Henrissat B."/>
            <person name="Kohler A."/>
            <person name="Grigoriev I.V."/>
            <person name="Martin F.M."/>
            <person name="Hacquard S."/>
        </authorList>
    </citation>
    <scope>NUCLEOTIDE SEQUENCE</scope>
    <source>
        <strain evidence="1">MPI-SDFR-AT-0117</strain>
    </source>
</reference>
<dbReference type="Proteomes" id="UP000770015">
    <property type="component" value="Unassembled WGS sequence"/>
</dbReference>
<accession>A0A9P9A6B3</accession>
<dbReference type="AlphaFoldDB" id="A0A9P9A6B3"/>
<keyword evidence="2" id="KW-1185">Reference proteome</keyword>